<name>A0A0D0BT46_9AGAR</name>
<evidence type="ECO:0000313" key="2">
    <source>
        <dbReference type="EMBL" id="KIK58506.1"/>
    </source>
</evidence>
<organism evidence="2 3">
    <name type="scientific">Collybiopsis luxurians FD-317 M1</name>
    <dbReference type="NCBI Taxonomy" id="944289"/>
    <lineage>
        <taxon>Eukaryota</taxon>
        <taxon>Fungi</taxon>
        <taxon>Dikarya</taxon>
        <taxon>Basidiomycota</taxon>
        <taxon>Agaricomycotina</taxon>
        <taxon>Agaricomycetes</taxon>
        <taxon>Agaricomycetidae</taxon>
        <taxon>Agaricales</taxon>
        <taxon>Marasmiineae</taxon>
        <taxon>Omphalotaceae</taxon>
        <taxon>Collybiopsis</taxon>
        <taxon>Collybiopsis luxurians</taxon>
    </lineage>
</organism>
<protein>
    <submittedName>
        <fullName evidence="2">Uncharacterized protein</fullName>
    </submittedName>
</protein>
<evidence type="ECO:0000256" key="1">
    <source>
        <dbReference type="SAM" id="MobiDB-lite"/>
    </source>
</evidence>
<feature type="compositionally biased region" description="Basic and acidic residues" evidence="1">
    <location>
        <begin position="253"/>
        <end position="264"/>
    </location>
</feature>
<feature type="compositionally biased region" description="Polar residues" evidence="1">
    <location>
        <begin position="274"/>
        <end position="286"/>
    </location>
</feature>
<keyword evidence="3" id="KW-1185">Reference proteome</keyword>
<feature type="region of interest" description="Disordered" evidence="1">
    <location>
        <begin position="272"/>
        <end position="291"/>
    </location>
</feature>
<accession>A0A0D0BT46</accession>
<feature type="compositionally biased region" description="Basic and acidic residues" evidence="1">
    <location>
        <begin position="569"/>
        <end position="584"/>
    </location>
</feature>
<proteinExistence type="predicted"/>
<dbReference type="EMBL" id="KN834784">
    <property type="protein sequence ID" value="KIK58506.1"/>
    <property type="molecule type" value="Genomic_DNA"/>
</dbReference>
<dbReference type="HOGENOM" id="CLU_484015_0_0_1"/>
<sequence length="634" mass="69552">MGREWTTSDQKEFLQQCLPEFLKVQEDKKNLALLDFKQKTLAEWLERWPIKGSQSPDLTVCDIAVKNLEHKCVNKAPRGKAPTLMLDSVKKGRMHNNQELFEQHFTSDAISTLSKAKVKQYESEADEDTKLKIQRMREKEIKTHKAESEVELDEDGDPIVSPLAGEDREKFLCNFMETFHKYQKHDGIVKAWGIQMSKNKAGLWFWDAYPKYTETIVQPFVEFSEGVLEPLPSGDSSSIGVDKTKTNTSDSNGAHDDSATDGIDSAKDVDLMSANKSDPDTCNATDSAKDSDATCSNHSQKFLLSPELQCGATHQSSMVLSSMQAPMGHVTPITTSATTTTDSASFEDIFSSFMLHPDYTKSVPHSHTPLALNLQMFGLMSSADQSSQSVINLSELSIPRPNNSDCTDLRTFSNPCLNQSIMDERAFLQETFDNWGSHLSLDPGQFDVSHSNPDLGIFSGVLFTHTDMSDMPSLEGLPPGATATAESQTNKFDFSLLSSIFNSRGTGGAIGAQYNPTADISTTLPPNYTPNVAYSAISNATHPQSGLNTSAGSSIVQTSAKSQHKRCRGSGETERQPEVEGDKAKRGKKGTATRVAEVKTGKDIAQEQQATSSTAGTSRHSRTIKLTEKAQQMQ</sequence>
<feature type="compositionally biased region" description="Polar residues" evidence="1">
    <location>
        <begin position="545"/>
        <end position="561"/>
    </location>
</feature>
<feature type="compositionally biased region" description="Basic and acidic residues" evidence="1">
    <location>
        <begin position="596"/>
        <end position="605"/>
    </location>
</feature>
<dbReference type="Proteomes" id="UP000053593">
    <property type="component" value="Unassembled WGS sequence"/>
</dbReference>
<feature type="compositionally biased region" description="Polar residues" evidence="1">
    <location>
        <begin position="606"/>
        <end position="618"/>
    </location>
</feature>
<feature type="region of interest" description="Disordered" evidence="1">
    <location>
        <begin position="545"/>
        <end position="634"/>
    </location>
</feature>
<gene>
    <name evidence="2" type="ORF">GYMLUDRAFT_245931</name>
</gene>
<reference evidence="2 3" key="1">
    <citation type="submission" date="2014-04" db="EMBL/GenBank/DDBJ databases">
        <title>Evolutionary Origins and Diversification of the Mycorrhizal Mutualists.</title>
        <authorList>
            <consortium name="DOE Joint Genome Institute"/>
            <consortium name="Mycorrhizal Genomics Consortium"/>
            <person name="Kohler A."/>
            <person name="Kuo A."/>
            <person name="Nagy L.G."/>
            <person name="Floudas D."/>
            <person name="Copeland A."/>
            <person name="Barry K.W."/>
            <person name="Cichocki N."/>
            <person name="Veneault-Fourrey C."/>
            <person name="LaButti K."/>
            <person name="Lindquist E.A."/>
            <person name="Lipzen A."/>
            <person name="Lundell T."/>
            <person name="Morin E."/>
            <person name="Murat C."/>
            <person name="Riley R."/>
            <person name="Ohm R."/>
            <person name="Sun H."/>
            <person name="Tunlid A."/>
            <person name="Henrissat B."/>
            <person name="Grigoriev I.V."/>
            <person name="Hibbett D.S."/>
            <person name="Martin F."/>
        </authorList>
    </citation>
    <scope>NUCLEOTIDE SEQUENCE [LARGE SCALE GENOMIC DNA]</scope>
    <source>
        <strain evidence="2 3">FD-317 M1</strain>
    </source>
</reference>
<feature type="region of interest" description="Disordered" evidence="1">
    <location>
        <begin position="231"/>
        <end position="264"/>
    </location>
</feature>
<evidence type="ECO:0000313" key="3">
    <source>
        <dbReference type="Proteomes" id="UP000053593"/>
    </source>
</evidence>
<dbReference type="AlphaFoldDB" id="A0A0D0BT46"/>